<feature type="domain" description="Transposase IS200-like" evidence="1">
    <location>
        <begin position="11"/>
        <end position="131"/>
    </location>
</feature>
<dbReference type="Gene3D" id="3.30.70.1290">
    <property type="entry name" value="Transposase IS200-like"/>
    <property type="match status" value="1"/>
</dbReference>
<dbReference type="NCBIfam" id="NF033573">
    <property type="entry name" value="transpos_IS200"/>
    <property type="match status" value="1"/>
</dbReference>
<evidence type="ECO:0000313" key="3">
    <source>
        <dbReference type="Proteomes" id="UP000023566"/>
    </source>
</evidence>
<dbReference type="RefSeq" id="WP_043904821.1">
    <property type="nucleotide sequence ID" value="NZ_CM002692.1"/>
</dbReference>
<dbReference type="InterPro" id="IPR036515">
    <property type="entry name" value="Transposase_17_sf"/>
</dbReference>
<dbReference type="Proteomes" id="UP000023566">
    <property type="component" value="Chromosome"/>
</dbReference>
<protein>
    <submittedName>
        <fullName evidence="2">Transposase IS200-family protein</fullName>
    </submittedName>
</protein>
<dbReference type="PANTHER" id="PTHR33360">
    <property type="entry name" value="TRANSPOSASE FOR INSERTION SEQUENCE ELEMENT IS200"/>
    <property type="match status" value="1"/>
</dbReference>
<dbReference type="InterPro" id="IPR002686">
    <property type="entry name" value="Transposase_17"/>
</dbReference>
<evidence type="ECO:0000259" key="1">
    <source>
        <dbReference type="SMART" id="SM01321"/>
    </source>
</evidence>
<name>A0ABC9VE31_9BACL</name>
<sequence length="140" mass="16941">MYQFDRNRHSVYSLYYHLVVVTKYRKKCISKQMHHRLNEIAEDIFSRFKCELIEMDGEEDYIHLLFKAPPQVQLSKLINNFKTVSSRYIRKEFQNELSQYYWKPYFWSNSYMIFSTGGASLEVIQQYIEEQDKPSPTNPS</sequence>
<dbReference type="PANTHER" id="PTHR33360:SF4">
    <property type="entry name" value="TRANSPOSASE IS200-LIKE PROTEIN"/>
    <property type="match status" value="1"/>
</dbReference>
<reference evidence="2 3" key="1">
    <citation type="journal article" date="2014" name="Appl. Microbiol. Biotechnol.">
        <title>Transformable facultative thermophile Geobacillus stearothermophilus NUB3621 as a host strain for metabolic engineering.</title>
        <authorList>
            <person name="Blanchard K."/>
            <person name="Robic S."/>
            <person name="Matsumura I."/>
        </authorList>
    </citation>
    <scope>NUCLEOTIDE SEQUENCE [LARGE SCALE GENOMIC DNA]</scope>
    <source>
        <strain evidence="2 3">NUB3621</strain>
    </source>
</reference>
<accession>A0ABC9VE31</accession>
<dbReference type="Pfam" id="PF01797">
    <property type="entry name" value="Y1_Tnp"/>
    <property type="match status" value="1"/>
</dbReference>
<keyword evidence="3" id="KW-1185">Reference proteome</keyword>
<dbReference type="EMBL" id="AOTZ01000005">
    <property type="protein sequence ID" value="EZP76718.1"/>
    <property type="molecule type" value="Genomic_DNA"/>
</dbReference>
<dbReference type="SMART" id="SM01321">
    <property type="entry name" value="Y1_Tnp"/>
    <property type="match status" value="1"/>
</dbReference>
<organism evidence="2 3">
    <name type="scientific">Parageobacillus genomosp. 1</name>
    <dbReference type="NCBI Taxonomy" id="1295642"/>
    <lineage>
        <taxon>Bacteria</taxon>
        <taxon>Bacillati</taxon>
        <taxon>Bacillota</taxon>
        <taxon>Bacilli</taxon>
        <taxon>Bacillales</taxon>
        <taxon>Anoxybacillaceae</taxon>
        <taxon>Parageobacillus</taxon>
    </lineage>
</organism>
<comment type="caution">
    <text evidence="2">The sequence shown here is derived from an EMBL/GenBank/DDBJ whole genome shotgun (WGS) entry which is preliminary data.</text>
</comment>
<dbReference type="SUPFAM" id="SSF143422">
    <property type="entry name" value="Transposase IS200-like"/>
    <property type="match status" value="1"/>
</dbReference>
<gene>
    <name evidence="2" type="ORF">H839_08988</name>
</gene>
<evidence type="ECO:0000313" key="2">
    <source>
        <dbReference type="EMBL" id="EZP76718.1"/>
    </source>
</evidence>
<proteinExistence type="predicted"/>
<dbReference type="AlphaFoldDB" id="A0ABC9VE31"/>